<reference evidence="6" key="1">
    <citation type="submission" date="2018-06" db="EMBL/GenBank/DDBJ databases">
        <authorList>
            <person name="Zhirakovskaya E."/>
        </authorList>
    </citation>
    <scope>NUCLEOTIDE SEQUENCE</scope>
</reference>
<comment type="similarity">
    <text evidence="1">Belongs to the universal ribosomal protein uL29 family.</text>
</comment>
<organism evidence="6">
    <name type="scientific">hydrothermal vent metagenome</name>
    <dbReference type="NCBI Taxonomy" id="652676"/>
    <lineage>
        <taxon>unclassified sequences</taxon>
        <taxon>metagenomes</taxon>
        <taxon>ecological metagenomes</taxon>
    </lineage>
</organism>
<dbReference type="AlphaFoldDB" id="A0A3B1E426"/>
<dbReference type="HAMAP" id="MF_00374">
    <property type="entry name" value="Ribosomal_uL29"/>
    <property type="match status" value="1"/>
</dbReference>
<dbReference type="InterPro" id="IPR050063">
    <property type="entry name" value="Ribosomal_protein_uL29"/>
</dbReference>
<evidence type="ECO:0000256" key="5">
    <source>
        <dbReference type="ARBA" id="ARBA00035476"/>
    </source>
</evidence>
<dbReference type="NCBIfam" id="TIGR00012">
    <property type="entry name" value="L29"/>
    <property type="match status" value="1"/>
</dbReference>
<dbReference type="InterPro" id="IPR018254">
    <property type="entry name" value="Ribosomal_uL29_CS"/>
</dbReference>
<dbReference type="InterPro" id="IPR001854">
    <property type="entry name" value="Ribosomal_uL29"/>
</dbReference>
<dbReference type="Pfam" id="PF00831">
    <property type="entry name" value="Ribosomal_L29"/>
    <property type="match status" value="1"/>
</dbReference>
<dbReference type="SUPFAM" id="SSF46561">
    <property type="entry name" value="Ribosomal protein L29 (L29p)"/>
    <property type="match status" value="1"/>
</dbReference>
<evidence type="ECO:0000256" key="1">
    <source>
        <dbReference type="ARBA" id="ARBA00009254"/>
    </source>
</evidence>
<keyword evidence="3" id="KW-0687">Ribonucleoprotein</keyword>
<dbReference type="Gene3D" id="1.10.287.310">
    <property type="match status" value="1"/>
</dbReference>
<sequence>MKTKELRGLSSDELLQKEKIFKKELFDLNFQRKVGGLEKPSRFRGLRKNIARIFTILRERELDNDGNRKSKK</sequence>
<keyword evidence="2 6" id="KW-0689">Ribosomal protein</keyword>
<dbReference type="GO" id="GO:0003735">
    <property type="term" value="F:structural constituent of ribosome"/>
    <property type="evidence" value="ECO:0007669"/>
    <property type="project" value="InterPro"/>
</dbReference>
<evidence type="ECO:0000313" key="6">
    <source>
        <dbReference type="EMBL" id="VAX37187.1"/>
    </source>
</evidence>
<dbReference type="FunFam" id="1.10.287.310:FF:000001">
    <property type="entry name" value="50S ribosomal protein L29"/>
    <property type="match status" value="1"/>
</dbReference>
<gene>
    <name evidence="6" type="ORF">MNBD_UNCLBAC01-790</name>
</gene>
<dbReference type="PANTHER" id="PTHR10916:SF0">
    <property type="entry name" value="LARGE RIBOSOMAL SUBUNIT PROTEIN UL29C"/>
    <property type="match status" value="1"/>
</dbReference>
<dbReference type="CDD" id="cd00427">
    <property type="entry name" value="Ribosomal_L29_HIP"/>
    <property type="match status" value="1"/>
</dbReference>
<dbReference type="GO" id="GO:0022625">
    <property type="term" value="C:cytosolic large ribosomal subunit"/>
    <property type="evidence" value="ECO:0007669"/>
    <property type="project" value="TreeGrafter"/>
</dbReference>
<accession>A0A3B1E426</accession>
<proteinExistence type="inferred from homology"/>
<dbReference type="EMBL" id="UOGJ01000120">
    <property type="protein sequence ID" value="VAX37187.1"/>
    <property type="molecule type" value="Genomic_DNA"/>
</dbReference>
<dbReference type="PROSITE" id="PS00579">
    <property type="entry name" value="RIBOSOMAL_L29"/>
    <property type="match status" value="1"/>
</dbReference>
<dbReference type="PANTHER" id="PTHR10916">
    <property type="entry name" value="60S RIBOSOMAL PROTEIN L35/50S RIBOSOMAL PROTEIN L29"/>
    <property type="match status" value="1"/>
</dbReference>
<protein>
    <recommendedName>
        <fullName evidence="4">Large ribosomal subunit protein uL29</fullName>
    </recommendedName>
    <alternativeName>
        <fullName evidence="5">50S ribosomal protein L29</fullName>
    </alternativeName>
</protein>
<name>A0A3B1E426_9ZZZZ</name>
<evidence type="ECO:0000256" key="2">
    <source>
        <dbReference type="ARBA" id="ARBA00022980"/>
    </source>
</evidence>
<dbReference type="InterPro" id="IPR036049">
    <property type="entry name" value="Ribosomal_uL29_sf"/>
</dbReference>
<evidence type="ECO:0000256" key="3">
    <source>
        <dbReference type="ARBA" id="ARBA00023274"/>
    </source>
</evidence>
<evidence type="ECO:0000256" key="4">
    <source>
        <dbReference type="ARBA" id="ARBA00035204"/>
    </source>
</evidence>
<dbReference type="GO" id="GO:0006412">
    <property type="term" value="P:translation"/>
    <property type="evidence" value="ECO:0007669"/>
    <property type="project" value="InterPro"/>
</dbReference>